<dbReference type="InterPro" id="IPR049444">
    <property type="entry name" value="TetR_C_44"/>
</dbReference>
<dbReference type="GO" id="GO:0000976">
    <property type="term" value="F:transcription cis-regulatory region binding"/>
    <property type="evidence" value="ECO:0007669"/>
    <property type="project" value="TreeGrafter"/>
</dbReference>
<sequence>MTSMSRYEKRKQETKQKIADAALTLFTAHGFDQTTMDQIAEKANVAKGTLFNHFASKNALLTHFGEIRVQLIKSAIEHSVQNVDGVVNKLFAIFDALAKVNEEDKPYGQLVIQDFMQRYTSGDRRNYNEASAVIRVIIEQGIDSGELRNDLDAQQTAALLGGVFFHTTIDWIRGNFSQPLRDSFRRQLDIVLKGIQAVVC</sequence>
<dbReference type="InterPro" id="IPR036271">
    <property type="entry name" value="Tet_transcr_reg_TetR-rel_C_sf"/>
</dbReference>
<dbReference type="InterPro" id="IPR023772">
    <property type="entry name" value="DNA-bd_HTH_TetR-type_CS"/>
</dbReference>
<keyword evidence="7" id="KW-1185">Reference proteome</keyword>
<evidence type="ECO:0000256" key="3">
    <source>
        <dbReference type="ARBA" id="ARBA00023163"/>
    </source>
</evidence>
<keyword evidence="2 4" id="KW-0238">DNA-binding</keyword>
<dbReference type="PROSITE" id="PS50977">
    <property type="entry name" value="HTH_TETR_2"/>
    <property type="match status" value="1"/>
</dbReference>
<evidence type="ECO:0000259" key="5">
    <source>
        <dbReference type="PROSITE" id="PS50977"/>
    </source>
</evidence>
<accession>E0I5Z7</accession>
<evidence type="ECO:0000313" key="7">
    <source>
        <dbReference type="Proteomes" id="UP000005387"/>
    </source>
</evidence>
<reference evidence="6 7" key="1">
    <citation type="submission" date="2010-07" db="EMBL/GenBank/DDBJ databases">
        <title>The draft genome of Paenibacillus curdlanolyticus YK9.</title>
        <authorList>
            <consortium name="US DOE Joint Genome Institute (JGI-PGF)"/>
            <person name="Lucas S."/>
            <person name="Copeland A."/>
            <person name="Lapidus A."/>
            <person name="Cheng J.-F."/>
            <person name="Bruce D."/>
            <person name="Goodwin L."/>
            <person name="Pitluck S."/>
            <person name="Land M.L."/>
            <person name="Hauser L."/>
            <person name="Chang Y.-J."/>
            <person name="Jeffries C."/>
            <person name="Anderson I.J."/>
            <person name="Johnson E."/>
            <person name="Loganathan U."/>
            <person name="Mulhopadhyay B."/>
            <person name="Kyrpides N."/>
            <person name="Woyke T.J."/>
        </authorList>
    </citation>
    <scope>NUCLEOTIDE SEQUENCE [LARGE SCALE GENOMIC DNA]</scope>
    <source>
        <strain evidence="6 7">YK9</strain>
    </source>
</reference>
<dbReference type="PRINTS" id="PR00455">
    <property type="entry name" value="HTHTETR"/>
</dbReference>
<gene>
    <name evidence="6" type="ORF">PaecuDRAFT_1069</name>
</gene>
<dbReference type="InterPro" id="IPR050109">
    <property type="entry name" value="HTH-type_TetR-like_transc_reg"/>
</dbReference>
<dbReference type="SUPFAM" id="SSF48498">
    <property type="entry name" value="Tetracyclin repressor-like, C-terminal domain"/>
    <property type="match status" value="1"/>
</dbReference>
<evidence type="ECO:0000256" key="2">
    <source>
        <dbReference type="ARBA" id="ARBA00023125"/>
    </source>
</evidence>
<dbReference type="Pfam" id="PF00440">
    <property type="entry name" value="TetR_N"/>
    <property type="match status" value="1"/>
</dbReference>
<protein>
    <submittedName>
        <fullName evidence="6">Transcriptional regulator, TetR family</fullName>
    </submittedName>
</protein>
<evidence type="ECO:0000313" key="6">
    <source>
        <dbReference type="EMBL" id="EFM12389.1"/>
    </source>
</evidence>
<organism evidence="6 7">
    <name type="scientific">Paenibacillus curdlanolyticus YK9</name>
    <dbReference type="NCBI Taxonomy" id="717606"/>
    <lineage>
        <taxon>Bacteria</taxon>
        <taxon>Bacillati</taxon>
        <taxon>Bacillota</taxon>
        <taxon>Bacilli</taxon>
        <taxon>Bacillales</taxon>
        <taxon>Paenibacillaceae</taxon>
        <taxon>Paenibacillus</taxon>
    </lineage>
</organism>
<dbReference type="Gene3D" id="1.10.357.10">
    <property type="entry name" value="Tetracycline Repressor, domain 2"/>
    <property type="match status" value="1"/>
</dbReference>
<dbReference type="Proteomes" id="UP000005387">
    <property type="component" value="Unassembled WGS sequence"/>
</dbReference>
<dbReference type="AlphaFoldDB" id="E0I5Z7"/>
<keyword evidence="1" id="KW-0805">Transcription regulation</keyword>
<dbReference type="PANTHER" id="PTHR30055">
    <property type="entry name" value="HTH-TYPE TRANSCRIPTIONAL REGULATOR RUTR"/>
    <property type="match status" value="1"/>
</dbReference>
<proteinExistence type="predicted"/>
<evidence type="ECO:0000256" key="1">
    <source>
        <dbReference type="ARBA" id="ARBA00023015"/>
    </source>
</evidence>
<dbReference type="InterPro" id="IPR001647">
    <property type="entry name" value="HTH_TetR"/>
</dbReference>
<feature type="domain" description="HTH tetR-type" evidence="5">
    <location>
        <begin position="12"/>
        <end position="72"/>
    </location>
</feature>
<feature type="DNA-binding region" description="H-T-H motif" evidence="4">
    <location>
        <begin position="35"/>
        <end position="54"/>
    </location>
</feature>
<dbReference type="SUPFAM" id="SSF46689">
    <property type="entry name" value="Homeodomain-like"/>
    <property type="match status" value="1"/>
</dbReference>
<keyword evidence="3" id="KW-0804">Transcription</keyword>
<dbReference type="InterPro" id="IPR009057">
    <property type="entry name" value="Homeodomain-like_sf"/>
</dbReference>
<evidence type="ECO:0000256" key="4">
    <source>
        <dbReference type="PROSITE-ProRule" id="PRU00335"/>
    </source>
</evidence>
<dbReference type="OrthoDB" id="268339at2"/>
<name>E0I5Z7_9BACL</name>
<dbReference type="EMBL" id="AEDD01000002">
    <property type="protein sequence ID" value="EFM12389.1"/>
    <property type="molecule type" value="Genomic_DNA"/>
</dbReference>
<dbReference type="PROSITE" id="PS01081">
    <property type="entry name" value="HTH_TETR_1"/>
    <property type="match status" value="1"/>
</dbReference>
<dbReference type="eggNOG" id="COG1309">
    <property type="taxonomic scope" value="Bacteria"/>
</dbReference>
<dbReference type="PANTHER" id="PTHR30055:SF234">
    <property type="entry name" value="HTH-TYPE TRANSCRIPTIONAL REGULATOR BETI"/>
    <property type="match status" value="1"/>
</dbReference>
<dbReference type="Pfam" id="PF21776">
    <property type="entry name" value="TetR_C_44"/>
    <property type="match status" value="1"/>
</dbReference>
<dbReference type="STRING" id="717606.PaecuDRAFT_1069"/>
<dbReference type="GO" id="GO:0003700">
    <property type="term" value="F:DNA-binding transcription factor activity"/>
    <property type="evidence" value="ECO:0007669"/>
    <property type="project" value="TreeGrafter"/>
</dbReference>